<feature type="region of interest" description="Disordered" evidence="4">
    <location>
        <begin position="1"/>
        <end position="52"/>
    </location>
</feature>
<dbReference type="InterPro" id="IPR036770">
    <property type="entry name" value="Ankyrin_rpt-contain_sf"/>
</dbReference>
<dbReference type="PROSITE" id="PS50088">
    <property type="entry name" value="ANK_REPEAT"/>
    <property type="match status" value="2"/>
</dbReference>
<feature type="compositionally biased region" description="Low complexity" evidence="4">
    <location>
        <begin position="20"/>
        <end position="41"/>
    </location>
</feature>
<evidence type="ECO:0000256" key="2">
    <source>
        <dbReference type="ARBA" id="ARBA00023043"/>
    </source>
</evidence>
<evidence type="ECO:0000256" key="4">
    <source>
        <dbReference type="SAM" id="MobiDB-lite"/>
    </source>
</evidence>
<reference evidence="5 6" key="1">
    <citation type="journal article" name="Sci. Rep.">
        <title>Genome-scale phylogenetic analyses confirm Olpidium as the closest living zoosporic fungus to the non-flagellated, terrestrial fungi.</title>
        <authorList>
            <person name="Chang Y."/>
            <person name="Rochon D."/>
            <person name="Sekimoto S."/>
            <person name="Wang Y."/>
            <person name="Chovatia M."/>
            <person name="Sandor L."/>
            <person name="Salamov A."/>
            <person name="Grigoriev I.V."/>
            <person name="Stajich J.E."/>
            <person name="Spatafora J.W."/>
        </authorList>
    </citation>
    <scope>NUCLEOTIDE SEQUENCE [LARGE SCALE GENOMIC DNA]</scope>
    <source>
        <strain evidence="5">S191</strain>
    </source>
</reference>
<evidence type="ECO:0000256" key="3">
    <source>
        <dbReference type="PROSITE-ProRule" id="PRU00023"/>
    </source>
</evidence>
<feature type="repeat" description="ANK" evidence="3">
    <location>
        <begin position="183"/>
        <end position="215"/>
    </location>
</feature>
<evidence type="ECO:0000313" key="6">
    <source>
        <dbReference type="Proteomes" id="UP000673691"/>
    </source>
</evidence>
<evidence type="ECO:0000313" key="5">
    <source>
        <dbReference type="EMBL" id="KAG5459610.1"/>
    </source>
</evidence>
<dbReference type="SUPFAM" id="SSF48403">
    <property type="entry name" value="Ankyrin repeat"/>
    <property type="match status" value="1"/>
</dbReference>
<dbReference type="Pfam" id="PF00023">
    <property type="entry name" value="Ank"/>
    <property type="match status" value="1"/>
</dbReference>
<dbReference type="SMART" id="SM00248">
    <property type="entry name" value="ANK"/>
    <property type="match status" value="4"/>
</dbReference>
<accession>A0A8H7ZUN2</accession>
<protein>
    <submittedName>
        <fullName evidence="5">Ankyrin repeat-containing domain protein</fullName>
    </submittedName>
</protein>
<proteinExistence type="predicted"/>
<evidence type="ECO:0000256" key="1">
    <source>
        <dbReference type="ARBA" id="ARBA00022737"/>
    </source>
</evidence>
<keyword evidence="2 3" id="KW-0040">ANK repeat</keyword>
<sequence>ALPAEENGPGEPIALPHPTAVAAERASASDAGGSSSSLDSVGSGGSGDGALSTAETVDDVQQDLFRAVCAEDRDVLAEVLDRSNPAVVLRALLTFQCDNRPAGDRAGGSNDWPPPTFAHDPEVLHDAQELLGAEVNGLNIIQCACFLGEEDLAIDILRYVDVQTERMGTRKILYELLGRVWGRGNTTLHLASFLGMSDLVRMLIKLGSNTNKRNDRKYKPVDCADDDSTRALFLNAAEAFPEHLAVASYGKSPRRMTTYLVLRPTDEPLLSTAPETGDARNTARAKEWTEHGKVKFDAQTLLVEASQNGDLTMLRYILDSASATEPGLHSAPLHQTSLDQTPLHLAAGNNHLEVCKFLVGRGASVNVQDAEGWTPLHCAVSSVRRSRLASPNGSWAPRTSSPNFQ</sequence>
<dbReference type="PANTHER" id="PTHR24171">
    <property type="entry name" value="ANKYRIN REPEAT DOMAIN-CONTAINING PROTEIN 39-RELATED"/>
    <property type="match status" value="1"/>
</dbReference>
<keyword evidence="1" id="KW-0677">Repeat</keyword>
<dbReference type="OrthoDB" id="428895at2759"/>
<dbReference type="InterPro" id="IPR002110">
    <property type="entry name" value="Ankyrin_rpt"/>
</dbReference>
<feature type="repeat" description="ANK" evidence="3">
    <location>
        <begin position="338"/>
        <end position="370"/>
    </location>
</feature>
<gene>
    <name evidence="5" type="ORF">BJ554DRAFT_8447</name>
</gene>
<feature type="non-terminal residue" evidence="5">
    <location>
        <position position="1"/>
    </location>
</feature>
<comment type="caution">
    <text evidence="5">The sequence shown here is derived from an EMBL/GenBank/DDBJ whole genome shotgun (WGS) entry which is preliminary data.</text>
</comment>
<dbReference type="PROSITE" id="PS50297">
    <property type="entry name" value="ANK_REP_REGION"/>
    <property type="match status" value="2"/>
</dbReference>
<dbReference type="Proteomes" id="UP000673691">
    <property type="component" value="Unassembled WGS sequence"/>
</dbReference>
<dbReference type="EMBL" id="JAEFCI010006552">
    <property type="protein sequence ID" value="KAG5459610.1"/>
    <property type="molecule type" value="Genomic_DNA"/>
</dbReference>
<dbReference type="PANTHER" id="PTHR24171:SF9">
    <property type="entry name" value="ANKYRIN REPEAT DOMAIN-CONTAINING PROTEIN 39"/>
    <property type="match status" value="1"/>
</dbReference>
<name>A0A8H7ZUN2_9FUNG</name>
<dbReference type="Pfam" id="PF12796">
    <property type="entry name" value="Ank_2"/>
    <property type="match status" value="1"/>
</dbReference>
<keyword evidence="6" id="KW-1185">Reference proteome</keyword>
<dbReference type="Gene3D" id="1.25.40.20">
    <property type="entry name" value="Ankyrin repeat-containing domain"/>
    <property type="match status" value="2"/>
</dbReference>
<dbReference type="AlphaFoldDB" id="A0A8H7ZUN2"/>
<organism evidence="5 6">
    <name type="scientific">Olpidium bornovanus</name>
    <dbReference type="NCBI Taxonomy" id="278681"/>
    <lineage>
        <taxon>Eukaryota</taxon>
        <taxon>Fungi</taxon>
        <taxon>Fungi incertae sedis</taxon>
        <taxon>Olpidiomycota</taxon>
        <taxon>Olpidiomycotina</taxon>
        <taxon>Olpidiomycetes</taxon>
        <taxon>Olpidiales</taxon>
        <taxon>Olpidiaceae</taxon>
        <taxon>Olpidium</taxon>
    </lineage>
</organism>